<dbReference type="Pfam" id="PF24969">
    <property type="entry name" value="LRR_15"/>
    <property type="match status" value="1"/>
</dbReference>
<evidence type="ECO:0000259" key="1">
    <source>
        <dbReference type="Pfam" id="PF24969"/>
    </source>
</evidence>
<accession>A0A2J6RZG3</accession>
<protein>
    <recommendedName>
        <fullName evidence="1">Leucine-rich repeat domain-containing protein</fullName>
    </recommendedName>
</protein>
<dbReference type="Proteomes" id="UP000235786">
    <property type="component" value="Unassembled WGS sequence"/>
</dbReference>
<evidence type="ECO:0000313" key="3">
    <source>
        <dbReference type="Proteomes" id="UP000235786"/>
    </source>
</evidence>
<dbReference type="OrthoDB" id="4191831at2759"/>
<organism evidence="2 3">
    <name type="scientific">Hyaloscypha variabilis (strain UAMH 11265 / GT02V1 / F)</name>
    <name type="common">Meliniomyces variabilis</name>
    <dbReference type="NCBI Taxonomy" id="1149755"/>
    <lineage>
        <taxon>Eukaryota</taxon>
        <taxon>Fungi</taxon>
        <taxon>Dikarya</taxon>
        <taxon>Ascomycota</taxon>
        <taxon>Pezizomycotina</taxon>
        <taxon>Leotiomycetes</taxon>
        <taxon>Helotiales</taxon>
        <taxon>Hyaloscyphaceae</taxon>
        <taxon>Hyaloscypha</taxon>
        <taxon>Hyaloscypha variabilis</taxon>
    </lineage>
</organism>
<dbReference type="InterPro" id="IPR056867">
    <property type="entry name" value="LRR_15"/>
</dbReference>
<reference evidence="2 3" key="1">
    <citation type="submission" date="2016-04" db="EMBL/GenBank/DDBJ databases">
        <title>A degradative enzymes factory behind the ericoid mycorrhizal symbiosis.</title>
        <authorList>
            <consortium name="DOE Joint Genome Institute"/>
            <person name="Martino E."/>
            <person name="Morin E."/>
            <person name="Grelet G."/>
            <person name="Kuo A."/>
            <person name="Kohler A."/>
            <person name="Daghino S."/>
            <person name="Barry K."/>
            <person name="Choi C."/>
            <person name="Cichocki N."/>
            <person name="Clum A."/>
            <person name="Copeland A."/>
            <person name="Hainaut M."/>
            <person name="Haridas S."/>
            <person name="Labutti K."/>
            <person name="Lindquist E."/>
            <person name="Lipzen A."/>
            <person name="Khouja H.-R."/>
            <person name="Murat C."/>
            <person name="Ohm R."/>
            <person name="Olson A."/>
            <person name="Spatafora J."/>
            <person name="Veneault-Fourrey C."/>
            <person name="Henrissat B."/>
            <person name="Grigoriev I."/>
            <person name="Martin F."/>
            <person name="Perotto S."/>
        </authorList>
    </citation>
    <scope>NUCLEOTIDE SEQUENCE [LARGE SCALE GENOMIC DNA]</scope>
    <source>
        <strain evidence="2 3">F</strain>
    </source>
</reference>
<sequence>MSLDLFSNDIVLDIFDLVWALPYNIVSLGNLALCSKRLNGLATPLLYKEVDLKTWNGEVSLLITLLRNPKLGTFGKSLTSYRYNSSITATDRSFNHDELTLCKERIEKFCKTSNEVDKWLVDLENKEWEASASLLMSCMPNVERIQINEYKESSSNSFDRVLEHAAMLQSQGSNSPLALSRLRFVHGSFNTWTSLERLMPFLRLKSLTTAEFDPTFDDIGFRDEMPNLEMETLVLGIVVDGEWSRLEEFLGNFKKLKCFRLREDDFERDPYYESNPHTLDEAISGLKHCLEELEIDQLLRAPEEPPWISSLADFQKLCKISLSAYVLFKPHHKPRRRNIDVLPASLEALELISYDQYAVDQLLEILQRRQESVPKLVHIQLKRRVVDYRDKTRLARFEEAVGDLKKKCNDAAIALQFFEERTVQAVDNRSTMWSQIE</sequence>
<name>A0A2J6RZG3_HYAVF</name>
<dbReference type="EMBL" id="KZ613941">
    <property type="protein sequence ID" value="PMD43904.1"/>
    <property type="molecule type" value="Genomic_DNA"/>
</dbReference>
<feature type="domain" description="Leucine-rich repeat" evidence="1">
    <location>
        <begin position="102"/>
        <end position="379"/>
    </location>
</feature>
<dbReference type="AlphaFoldDB" id="A0A2J6RZG3"/>
<proteinExistence type="predicted"/>
<keyword evidence="3" id="KW-1185">Reference proteome</keyword>
<gene>
    <name evidence="2" type="ORF">L207DRAFT_578862</name>
</gene>
<evidence type="ECO:0000313" key="2">
    <source>
        <dbReference type="EMBL" id="PMD43904.1"/>
    </source>
</evidence>